<feature type="domain" description="DUF4143" evidence="2">
    <location>
        <begin position="202"/>
        <end position="366"/>
    </location>
</feature>
<dbReference type="Pfam" id="PF13635">
    <property type="entry name" value="DUF4143"/>
    <property type="match status" value="1"/>
</dbReference>
<evidence type="ECO:0008006" key="5">
    <source>
        <dbReference type="Google" id="ProtNLM"/>
    </source>
</evidence>
<dbReference type="PANTHER" id="PTHR43566">
    <property type="entry name" value="CONSERVED PROTEIN"/>
    <property type="match status" value="1"/>
</dbReference>
<dbReference type="RefSeq" id="WP_061787977.1">
    <property type="nucleotide sequence ID" value="NZ_CAJZDL010000015.1"/>
</dbReference>
<evidence type="ECO:0000259" key="2">
    <source>
        <dbReference type="Pfam" id="PF13635"/>
    </source>
</evidence>
<sequence length="422" mass="45622">MVPARYMARIADGVLAEALTTSGAVQVKGPKWCGKTATSLQQAASVVYLQDPDRSASYLALADAKPSALLEGRTPRLIDEWQMAPQLWDAVRFAVDLRGEPGQFVLTGSSTPAVGGAHSGVGRIAPMVMRTMTLFESEDSSGRISLQRLFDGEEEVADVAPLDVEDIARVLCRGGWPAAVTAGVTSVPGRLARTYVEGLIDSDVARMDGVSRNSTRMRALMRAYARHVSTQASQTTIAADLAVNDGAMAPNTVSDYLDALSRAYVVEDLPAWNPALRSKTAIRTSPTRHFVDPSIGVAVMRWTPADLLRDFEAFGLQFESLCVRDLRVYAEAIDGTLLHYRDKTGLEADAVIVLADGRWAPIEVKLGSRQLDEAATHLRLLRERVDANRMGEPSFLAVVTAGATAYRRDDGVLVVPLACLRP</sequence>
<dbReference type="InterPro" id="IPR025420">
    <property type="entry name" value="DUF4143"/>
</dbReference>
<reference evidence="3 4" key="1">
    <citation type="submission" date="2018-12" db="EMBL/GenBank/DDBJ databases">
        <authorList>
            <consortium name="Pathogen Informatics"/>
        </authorList>
    </citation>
    <scope>NUCLEOTIDE SEQUENCE [LARGE SCALE GENOMIC DNA]</scope>
    <source>
        <strain evidence="3 4">NCTC12967</strain>
    </source>
</reference>
<dbReference type="PANTHER" id="PTHR43566:SF2">
    <property type="entry name" value="DUF4143 DOMAIN-CONTAINING PROTEIN"/>
    <property type="match status" value="1"/>
</dbReference>
<dbReference type="Pfam" id="PF13173">
    <property type="entry name" value="AAA_14"/>
    <property type="match status" value="1"/>
</dbReference>
<feature type="domain" description="AAA" evidence="1">
    <location>
        <begin position="24"/>
        <end position="136"/>
    </location>
</feature>
<evidence type="ECO:0000313" key="3">
    <source>
        <dbReference type="EMBL" id="VEH71078.1"/>
    </source>
</evidence>
<organism evidence="3 4">
    <name type="scientific">Arachnia propionica</name>
    <dbReference type="NCBI Taxonomy" id="1750"/>
    <lineage>
        <taxon>Bacteria</taxon>
        <taxon>Bacillati</taxon>
        <taxon>Actinomycetota</taxon>
        <taxon>Actinomycetes</taxon>
        <taxon>Propionibacteriales</taxon>
        <taxon>Propionibacteriaceae</taxon>
        <taxon>Arachnia</taxon>
    </lineage>
</organism>
<proteinExistence type="predicted"/>
<gene>
    <name evidence="3" type="ORF">NCTC12967_02388</name>
</gene>
<dbReference type="Proteomes" id="UP000273044">
    <property type="component" value="Chromosome"/>
</dbReference>
<dbReference type="InterPro" id="IPR041682">
    <property type="entry name" value="AAA_14"/>
</dbReference>
<keyword evidence="4" id="KW-1185">Reference proteome</keyword>
<dbReference type="AlphaFoldDB" id="A0A3S4U1N6"/>
<dbReference type="GeneID" id="64407827"/>
<evidence type="ECO:0000259" key="1">
    <source>
        <dbReference type="Pfam" id="PF13173"/>
    </source>
</evidence>
<evidence type="ECO:0000313" key="4">
    <source>
        <dbReference type="Proteomes" id="UP000273044"/>
    </source>
</evidence>
<protein>
    <recommendedName>
        <fullName evidence="5">ATP-binding protein</fullName>
    </recommendedName>
</protein>
<name>A0A3S4U1N6_9ACTN</name>
<accession>A0A3S4U1N6</accession>
<dbReference type="EMBL" id="LR134406">
    <property type="protein sequence ID" value="VEH71078.1"/>
    <property type="molecule type" value="Genomic_DNA"/>
</dbReference>